<keyword evidence="2" id="KW-1185">Reference proteome</keyword>
<dbReference type="InterPro" id="IPR011989">
    <property type="entry name" value="ARM-like"/>
</dbReference>
<comment type="caution">
    <text evidence="1">The sequence shown here is derived from an EMBL/GenBank/DDBJ whole genome shotgun (WGS) entry which is preliminary data.</text>
</comment>
<dbReference type="Proteomes" id="UP000003226">
    <property type="component" value="Unassembled WGS sequence"/>
</dbReference>
<proteinExistence type="predicted"/>
<organism evidence="1 2">
    <name type="scientific">Rhodanobacter spathiphylli B39</name>
    <dbReference type="NCBI Taxonomy" id="1163407"/>
    <lineage>
        <taxon>Bacteria</taxon>
        <taxon>Pseudomonadati</taxon>
        <taxon>Pseudomonadota</taxon>
        <taxon>Gammaproteobacteria</taxon>
        <taxon>Lysobacterales</taxon>
        <taxon>Rhodanobacteraceae</taxon>
        <taxon>Rhodanobacter</taxon>
    </lineage>
</organism>
<sequence>INAKRLGLMTDFDEVLAAERAKDGEALRQALSKAKVPASILMRLLLDDWHDLHEDIVFDLGLLGEPSAVEAIQKAINIPFGHLVEWGNLHAFQRKCAYALARIGTEQSRVALETLARSTDSYIREYSEEGLSKWPLPFRG</sequence>
<name>I4VMH9_9GAMM</name>
<feature type="non-terminal residue" evidence="1">
    <location>
        <position position="1"/>
    </location>
</feature>
<dbReference type="RefSeq" id="WP_007810683.1">
    <property type="nucleotide sequence ID" value="NZ_AJXT01000095.1"/>
</dbReference>
<dbReference type="eggNOG" id="COG1413">
    <property type="taxonomic scope" value="Bacteria"/>
</dbReference>
<dbReference type="Gene3D" id="1.25.10.10">
    <property type="entry name" value="Leucine-rich Repeat Variant"/>
    <property type="match status" value="1"/>
</dbReference>
<evidence type="ECO:0000313" key="2">
    <source>
        <dbReference type="Proteomes" id="UP000003226"/>
    </source>
</evidence>
<reference evidence="1 2" key="1">
    <citation type="journal article" date="2012" name="J. Bacteriol.">
        <title>Genome sequences for six rhodanobacter strains, isolated from soils and the terrestrial subsurface, with variable denitrification capabilities.</title>
        <authorList>
            <person name="Kostka J.E."/>
            <person name="Green S.J."/>
            <person name="Rishishwar L."/>
            <person name="Prakash O."/>
            <person name="Katz L.S."/>
            <person name="Marino-Ramirez L."/>
            <person name="Jordan I.K."/>
            <person name="Munk C."/>
            <person name="Ivanova N."/>
            <person name="Mikhailova N."/>
            <person name="Watson D.B."/>
            <person name="Brown S.D."/>
            <person name="Palumbo A.V."/>
            <person name="Brooks S.C."/>
        </authorList>
    </citation>
    <scope>NUCLEOTIDE SEQUENCE [LARGE SCALE GENOMIC DNA]</scope>
    <source>
        <strain evidence="1 2">B39</strain>
    </source>
</reference>
<protein>
    <submittedName>
        <fullName evidence="1">Uncharacterized protein</fullName>
    </submittedName>
</protein>
<dbReference type="EMBL" id="AJXT01000095">
    <property type="protein sequence ID" value="EIL88420.1"/>
    <property type="molecule type" value="Genomic_DNA"/>
</dbReference>
<dbReference type="AlphaFoldDB" id="I4VMH9"/>
<evidence type="ECO:0000313" key="1">
    <source>
        <dbReference type="EMBL" id="EIL88420.1"/>
    </source>
</evidence>
<gene>
    <name evidence="1" type="ORF">UU7_17112</name>
</gene>
<accession>I4VMH9</accession>